<keyword evidence="3" id="KW-1185">Reference proteome</keyword>
<sequence length="176" mass="20330">MFTLNEWMKTNVAKTRKAKRTIDVVLMPSFWNNVVYHYLKVMRSLVHVLRLVNHEKKSIWVTFMKQCIDSRSSHLRSNTGRPRPIREQPNEERPSCVFHVSHPTQRPPQHQHRCHVTPGVTKQRASQGLETEKPKFARGDRLGFQRTLVELILSVQAIGGEPPPSTMTIVMEDGSI</sequence>
<dbReference type="STRING" id="157652.A0A371EHN1"/>
<dbReference type="AlphaFoldDB" id="A0A371EHN1"/>
<organism evidence="2 3">
    <name type="scientific">Mucuna pruriens</name>
    <name type="common">Velvet bean</name>
    <name type="synonym">Dolichos pruriens</name>
    <dbReference type="NCBI Taxonomy" id="157652"/>
    <lineage>
        <taxon>Eukaryota</taxon>
        <taxon>Viridiplantae</taxon>
        <taxon>Streptophyta</taxon>
        <taxon>Embryophyta</taxon>
        <taxon>Tracheophyta</taxon>
        <taxon>Spermatophyta</taxon>
        <taxon>Magnoliopsida</taxon>
        <taxon>eudicotyledons</taxon>
        <taxon>Gunneridae</taxon>
        <taxon>Pentapetalae</taxon>
        <taxon>rosids</taxon>
        <taxon>fabids</taxon>
        <taxon>Fabales</taxon>
        <taxon>Fabaceae</taxon>
        <taxon>Papilionoideae</taxon>
        <taxon>50 kb inversion clade</taxon>
        <taxon>NPAAA clade</taxon>
        <taxon>indigoferoid/millettioid clade</taxon>
        <taxon>Phaseoleae</taxon>
        <taxon>Mucuna</taxon>
    </lineage>
</organism>
<feature type="non-terminal residue" evidence="2">
    <location>
        <position position="1"/>
    </location>
</feature>
<evidence type="ECO:0000256" key="1">
    <source>
        <dbReference type="SAM" id="MobiDB-lite"/>
    </source>
</evidence>
<dbReference type="EMBL" id="QJKJ01013835">
    <property type="protein sequence ID" value="RDX65557.1"/>
    <property type="molecule type" value="Genomic_DNA"/>
</dbReference>
<evidence type="ECO:0000313" key="3">
    <source>
        <dbReference type="Proteomes" id="UP000257109"/>
    </source>
</evidence>
<accession>A0A371EHN1</accession>
<feature type="region of interest" description="Disordered" evidence="1">
    <location>
        <begin position="72"/>
        <end position="132"/>
    </location>
</feature>
<feature type="compositionally biased region" description="Basic and acidic residues" evidence="1">
    <location>
        <begin position="84"/>
        <end position="94"/>
    </location>
</feature>
<name>A0A371EHN1_MUCPR</name>
<evidence type="ECO:0000313" key="2">
    <source>
        <dbReference type="EMBL" id="RDX65557.1"/>
    </source>
</evidence>
<gene>
    <name evidence="2" type="ORF">CR513_55774</name>
</gene>
<dbReference type="Proteomes" id="UP000257109">
    <property type="component" value="Unassembled WGS sequence"/>
</dbReference>
<protein>
    <submittedName>
        <fullName evidence="2">Uncharacterized protein</fullName>
    </submittedName>
</protein>
<reference evidence="2" key="1">
    <citation type="submission" date="2018-05" db="EMBL/GenBank/DDBJ databases">
        <title>Draft genome of Mucuna pruriens seed.</title>
        <authorList>
            <person name="Nnadi N.E."/>
            <person name="Vos R."/>
            <person name="Hasami M.H."/>
            <person name="Devisetty U.K."/>
            <person name="Aguiy J.C."/>
        </authorList>
    </citation>
    <scope>NUCLEOTIDE SEQUENCE [LARGE SCALE GENOMIC DNA]</scope>
    <source>
        <strain evidence="2">JCA_2017</strain>
    </source>
</reference>
<comment type="caution">
    <text evidence="2">The sequence shown here is derived from an EMBL/GenBank/DDBJ whole genome shotgun (WGS) entry which is preliminary data.</text>
</comment>
<proteinExistence type="predicted"/>